<proteinExistence type="predicted"/>
<dbReference type="AlphaFoldDB" id="A0AAW9YMI1"/>
<dbReference type="InterPro" id="IPR023214">
    <property type="entry name" value="HAD_sf"/>
</dbReference>
<dbReference type="EMBL" id="QPQM01000001">
    <property type="protein sequence ID" value="NIY56234.1"/>
    <property type="molecule type" value="Genomic_DNA"/>
</dbReference>
<dbReference type="InterPro" id="IPR036412">
    <property type="entry name" value="HAD-like_sf"/>
</dbReference>
<dbReference type="Gene3D" id="3.40.50.1000">
    <property type="entry name" value="HAD superfamily/HAD-like"/>
    <property type="match status" value="1"/>
</dbReference>
<dbReference type="PANTHER" id="PTHR43481">
    <property type="entry name" value="FRUCTOSE-1-PHOSPHATE PHOSPHATASE"/>
    <property type="match status" value="1"/>
</dbReference>
<sequence>MFTSSQVKRGKPFPDLFLFAAQRMGVSPQNCLVVEDSMAGIKAAQNVGMDVVGFLGGSHAGFDWYRHNIQLLDVPIALNAGDLIDMLNHFNNDSDWKMVGA</sequence>
<evidence type="ECO:0000313" key="1">
    <source>
        <dbReference type="EMBL" id="NIY56234.1"/>
    </source>
</evidence>
<comment type="caution">
    <text evidence="1">The sequence shown here is derived from an EMBL/GenBank/DDBJ whole genome shotgun (WGS) entry which is preliminary data.</text>
</comment>
<organism evidence="1 2">
    <name type="scientific">Francisella orientalis</name>
    <dbReference type="NCBI Taxonomy" id="299583"/>
    <lineage>
        <taxon>Bacteria</taxon>
        <taxon>Pseudomonadati</taxon>
        <taxon>Pseudomonadota</taxon>
        <taxon>Gammaproteobacteria</taxon>
        <taxon>Thiotrichales</taxon>
        <taxon>Francisellaceae</taxon>
        <taxon>Francisella</taxon>
    </lineage>
</organism>
<protein>
    <submittedName>
        <fullName evidence="1">Uncharacterized protein</fullName>
    </submittedName>
</protein>
<dbReference type="NCBIfam" id="TIGR01509">
    <property type="entry name" value="HAD-SF-IA-v3"/>
    <property type="match status" value="1"/>
</dbReference>
<dbReference type="Pfam" id="PF00702">
    <property type="entry name" value="Hydrolase"/>
    <property type="match status" value="1"/>
</dbReference>
<dbReference type="GO" id="GO:0050308">
    <property type="term" value="F:sugar-phosphatase activity"/>
    <property type="evidence" value="ECO:0007669"/>
    <property type="project" value="TreeGrafter"/>
</dbReference>
<evidence type="ECO:0000313" key="2">
    <source>
        <dbReference type="Proteomes" id="UP000774689"/>
    </source>
</evidence>
<dbReference type="SUPFAM" id="SSF56784">
    <property type="entry name" value="HAD-like"/>
    <property type="match status" value="1"/>
</dbReference>
<gene>
    <name evidence="1" type="ORF">CHQ83_02135</name>
</gene>
<dbReference type="InterPro" id="IPR051806">
    <property type="entry name" value="HAD-like_SPP"/>
</dbReference>
<dbReference type="RefSeq" id="WP_080574382.1">
    <property type="nucleotide sequence ID" value="NZ_CP012153.2"/>
</dbReference>
<name>A0AAW9YMI1_9GAMM</name>
<accession>A0AAW9YMI1</accession>
<dbReference type="InterPro" id="IPR006439">
    <property type="entry name" value="HAD-SF_hydro_IA"/>
</dbReference>
<dbReference type="PANTHER" id="PTHR43481:SF4">
    <property type="entry name" value="GLYCEROL-1-PHOSPHATE PHOSPHOHYDROLASE 1-RELATED"/>
    <property type="match status" value="1"/>
</dbReference>
<reference evidence="1" key="1">
    <citation type="journal article" date="2020" name="Int. J. Syst. Evol. Microbiol.">
        <title>Reclassification of Francisella noatunensis subsp. orientalis Ottem et al. 2009 as Francisella orientalis sp. nov., Francisella noatunensis subsp. chilensis subsp. nov. and emended description of Francisella noatunensis.</title>
        <authorList>
            <person name="Ramirez-Paredes J.G."/>
            <person name="Larsson P."/>
            <person name="Thompson K.D."/>
            <person name="Penman D.J."/>
            <person name="Busse H.J."/>
            <person name="Ohrman C."/>
            <person name="Sjodin A."/>
            <person name="Soto E."/>
            <person name="Richards R.H."/>
            <person name="Adams A."/>
            <person name="Colquhoun D.J."/>
        </authorList>
    </citation>
    <scope>NUCLEOTIDE SEQUENCE</scope>
    <source>
        <strain evidence="1">LADL-07285A</strain>
    </source>
</reference>
<dbReference type="Proteomes" id="UP000774689">
    <property type="component" value="Unassembled WGS sequence"/>
</dbReference>